<gene>
    <name evidence="14" type="ORF">SAMN05660653_00407</name>
</gene>
<dbReference type="SMART" id="SM00388">
    <property type="entry name" value="HisKA"/>
    <property type="match status" value="1"/>
</dbReference>
<evidence type="ECO:0000256" key="10">
    <source>
        <dbReference type="SAM" id="Coils"/>
    </source>
</evidence>
<evidence type="ECO:0000256" key="4">
    <source>
        <dbReference type="ARBA" id="ARBA00022553"/>
    </source>
</evidence>
<evidence type="ECO:0000256" key="7">
    <source>
        <dbReference type="ARBA" id="ARBA00022777"/>
    </source>
</evidence>
<dbReference type="InterPro" id="IPR005467">
    <property type="entry name" value="His_kinase_dom"/>
</dbReference>
<proteinExistence type="predicted"/>
<dbReference type="SMART" id="SM00387">
    <property type="entry name" value="HATPase_c"/>
    <property type="match status" value="1"/>
</dbReference>
<comment type="subcellular location">
    <subcellularLocation>
        <location evidence="2">Membrane</location>
    </subcellularLocation>
</comment>
<evidence type="ECO:0000256" key="11">
    <source>
        <dbReference type="SAM" id="Phobius"/>
    </source>
</evidence>
<comment type="catalytic activity">
    <reaction evidence="1">
        <text>ATP + protein L-histidine = ADP + protein N-phospho-L-histidine.</text>
        <dbReference type="EC" id="2.7.13.3"/>
    </reaction>
</comment>
<keyword evidence="7 14" id="KW-0418">Kinase</keyword>
<keyword evidence="8" id="KW-0067">ATP-binding</keyword>
<dbReference type="InterPro" id="IPR036097">
    <property type="entry name" value="HisK_dim/P_sf"/>
</dbReference>
<reference evidence="14" key="1">
    <citation type="submission" date="2016-10" db="EMBL/GenBank/DDBJ databases">
        <authorList>
            <person name="de Groot N.N."/>
        </authorList>
    </citation>
    <scope>NUCLEOTIDE SEQUENCE [LARGE SCALE GENOMIC DNA]</scope>
    <source>
        <strain evidence="14">ASO4-2</strain>
    </source>
</reference>
<name>A0A1G6AJH1_9BACT</name>
<keyword evidence="11" id="KW-1133">Transmembrane helix</keyword>
<sequence>MGLQTKFLIGTSLILLFFCLGGALGLYVYERRQLMDKAYAESELFMSAVEASRAYVREELRPVMFELLGDDYFLREAMSTSYVARAFADRLSPALPHIEYRRTSINARNPKYESREFEVEMIAYFREHPGEREWQGIMDVVEQPEYRRFKPVYFRQECLRCHGDPAHAPPELIETYGSVGGFGRSAGELAGVISVGIPVDTALSQLKERAVSGFLIIFATLFFIFIALGVLFNKLVVSSLRDLLVSFQKSSGRQQEEPPQDELSLLGVSFNSMVEELHASREKLQSWNATLELEVDRVRQQLETAQEQLVHTEKMAALGRMTTNVTHAIRNPLTAAGGFARRLETVAQSEQERRYAGIILAELHRLERMLKELLIFARDRAPLSAGQSLADVLQGVLDRYRSQIGARGIDMHVSISPLPLISMNAEQIAIVLNQLLDNALEALPDGGRLSVSAQAVVKENRRWMELVVADNGPGVSEDMADVLFEPFTTGKDLGSGLGLPICKKIIEEHGGFIQFYSKPGQGARFHLFFPVDSS</sequence>
<dbReference type="GO" id="GO:0005524">
    <property type="term" value="F:ATP binding"/>
    <property type="evidence" value="ECO:0007669"/>
    <property type="project" value="UniProtKB-KW"/>
</dbReference>
<evidence type="ECO:0000256" key="6">
    <source>
        <dbReference type="ARBA" id="ARBA00022741"/>
    </source>
</evidence>
<feature type="transmembrane region" description="Helical" evidence="11">
    <location>
        <begin position="6"/>
        <end position="29"/>
    </location>
</feature>
<dbReference type="PROSITE" id="PS50885">
    <property type="entry name" value="HAMP"/>
    <property type="match status" value="1"/>
</dbReference>
<dbReference type="Gene3D" id="3.30.565.10">
    <property type="entry name" value="Histidine kinase-like ATPase, C-terminal domain"/>
    <property type="match status" value="1"/>
</dbReference>
<evidence type="ECO:0000313" key="14">
    <source>
        <dbReference type="EMBL" id="SDB08548.1"/>
    </source>
</evidence>
<evidence type="ECO:0000256" key="2">
    <source>
        <dbReference type="ARBA" id="ARBA00004370"/>
    </source>
</evidence>
<dbReference type="CDD" id="cd00082">
    <property type="entry name" value="HisKA"/>
    <property type="match status" value="1"/>
</dbReference>
<feature type="domain" description="HAMP" evidence="13">
    <location>
        <begin position="256"/>
        <end position="282"/>
    </location>
</feature>
<organism evidence="14 15">
    <name type="scientific">Desulfonatronum thiosulfatophilum</name>
    <dbReference type="NCBI Taxonomy" id="617002"/>
    <lineage>
        <taxon>Bacteria</taxon>
        <taxon>Pseudomonadati</taxon>
        <taxon>Thermodesulfobacteriota</taxon>
        <taxon>Desulfovibrionia</taxon>
        <taxon>Desulfovibrionales</taxon>
        <taxon>Desulfonatronaceae</taxon>
        <taxon>Desulfonatronum</taxon>
    </lineage>
</organism>
<evidence type="ECO:0000256" key="8">
    <source>
        <dbReference type="ARBA" id="ARBA00022840"/>
    </source>
</evidence>
<dbReference type="InterPro" id="IPR003660">
    <property type="entry name" value="HAMP_dom"/>
</dbReference>
<keyword evidence="5" id="KW-0808">Transferase</keyword>
<keyword evidence="9" id="KW-0902">Two-component regulatory system</keyword>
<dbReference type="GO" id="GO:0016020">
    <property type="term" value="C:membrane"/>
    <property type="evidence" value="ECO:0007669"/>
    <property type="project" value="UniProtKB-SubCell"/>
</dbReference>
<evidence type="ECO:0000256" key="5">
    <source>
        <dbReference type="ARBA" id="ARBA00022679"/>
    </source>
</evidence>
<keyword evidence="4" id="KW-0597">Phosphoprotein</keyword>
<feature type="transmembrane region" description="Helical" evidence="11">
    <location>
        <begin position="213"/>
        <end position="232"/>
    </location>
</feature>
<dbReference type="InterPro" id="IPR003594">
    <property type="entry name" value="HATPase_dom"/>
</dbReference>
<dbReference type="STRING" id="617002.SAMN05660653_00407"/>
<dbReference type="Pfam" id="PF02518">
    <property type="entry name" value="HATPase_c"/>
    <property type="match status" value="1"/>
</dbReference>
<dbReference type="Pfam" id="PF00512">
    <property type="entry name" value="HisKA"/>
    <property type="match status" value="1"/>
</dbReference>
<dbReference type="InterPro" id="IPR036890">
    <property type="entry name" value="HATPase_C_sf"/>
</dbReference>
<keyword evidence="6" id="KW-0547">Nucleotide-binding</keyword>
<dbReference type="GO" id="GO:0000155">
    <property type="term" value="F:phosphorelay sensor kinase activity"/>
    <property type="evidence" value="ECO:0007669"/>
    <property type="project" value="InterPro"/>
</dbReference>
<dbReference type="PROSITE" id="PS50109">
    <property type="entry name" value="HIS_KIN"/>
    <property type="match status" value="1"/>
</dbReference>
<evidence type="ECO:0000259" key="12">
    <source>
        <dbReference type="PROSITE" id="PS50109"/>
    </source>
</evidence>
<feature type="domain" description="Histidine kinase" evidence="12">
    <location>
        <begin position="324"/>
        <end position="533"/>
    </location>
</feature>
<evidence type="ECO:0000259" key="13">
    <source>
        <dbReference type="PROSITE" id="PS50885"/>
    </source>
</evidence>
<dbReference type="Pfam" id="PF11845">
    <property type="entry name" value="Tll0287-like"/>
    <property type="match status" value="1"/>
</dbReference>
<dbReference type="EC" id="2.7.13.3" evidence="3"/>
<dbReference type="Gene3D" id="1.10.287.130">
    <property type="match status" value="1"/>
</dbReference>
<dbReference type="CDD" id="cd00075">
    <property type="entry name" value="HATPase"/>
    <property type="match status" value="1"/>
</dbReference>
<dbReference type="SUPFAM" id="SSF55874">
    <property type="entry name" value="ATPase domain of HSP90 chaperone/DNA topoisomerase II/histidine kinase"/>
    <property type="match status" value="1"/>
</dbReference>
<dbReference type="SUPFAM" id="SSF47384">
    <property type="entry name" value="Homodimeric domain of signal transducing histidine kinase"/>
    <property type="match status" value="1"/>
</dbReference>
<dbReference type="Gene3D" id="6.10.340.10">
    <property type="match status" value="1"/>
</dbReference>
<evidence type="ECO:0000256" key="3">
    <source>
        <dbReference type="ARBA" id="ARBA00012438"/>
    </source>
</evidence>
<protein>
    <recommendedName>
        <fullName evidence="3">histidine kinase</fullName>
        <ecNumber evidence="3">2.7.13.3</ecNumber>
    </recommendedName>
</protein>
<dbReference type="Proteomes" id="UP000198771">
    <property type="component" value="Unassembled WGS sequence"/>
</dbReference>
<accession>A0A1G6AJH1</accession>
<evidence type="ECO:0000313" key="15">
    <source>
        <dbReference type="Proteomes" id="UP000198771"/>
    </source>
</evidence>
<dbReference type="AlphaFoldDB" id="A0A1G6AJH1"/>
<evidence type="ECO:0000256" key="1">
    <source>
        <dbReference type="ARBA" id="ARBA00000085"/>
    </source>
</evidence>
<keyword evidence="15" id="KW-1185">Reference proteome</keyword>
<dbReference type="PRINTS" id="PR00344">
    <property type="entry name" value="BCTRLSENSOR"/>
</dbReference>
<dbReference type="InterPro" id="IPR004358">
    <property type="entry name" value="Sig_transdc_His_kin-like_C"/>
</dbReference>
<dbReference type="InterPro" id="IPR021796">
    <property type="entry name" value="Tll0287-like_dom"/>
</dbReference>
<keyword evidence="10" id="KW-0175">Coiled coil</keyword>
<dbReference type="InterPro" id="IPR003661">
    <property type="entry name" value="HisK_dim/P_dom"/>
</dbReference>
<dbReference type="PANTHER" id="PTHR43065:SF10">
    <property type="entry name" value="PEROXIDE STRESS-ACTIVATED HISTIDINE KINASE MAK3"/>
    <property type="match status" value="1"/>
</dbReference>
<dbReference type="EMBL" id="FMXO01000002">
    <property type="protein sequence ID" value="SDB08548.1"/>
    <property type="molecule type" value="Genomic_DNA"/>
</dbReference>
<evidence type="ECO:0000256" key="9">
    <source>
        <dbReference type="ARBA" id="ARBA00023012"/>
    </source>
</evidence>
<dbReference type="PANTHER" id="PTHR43065">
    <property type="entry name" value="SENSOR HISTIDINE KINASE"/>
    <property type="match status" value="1"/>
</dbReference>
<keyword evidence="11" id="KW-0812">Transmembrane</keyword>
<keyword evidence="11" id="KW-0472">Membrane</keyword>
<feature type="coiled-coil region" evidence="10">
    <location>
        <begin position="288"/>
        <end position="315"/>
    </location>
</feature>